<keyword evidence="2" id="KW-1185">Reference proteome</keyword>
<gene>
    <name evidence="1" type="ORF">PG993_003726</name>
</gene>
<accession>A0ABR1U2J1</accession>
<sequence length="153" mass="17018">MERDDVSVTASSTVDGDTIYTPPTSVFSGGFEKASGRPIVRNPDGGISLGDPSEASTAPAHSHWLCVETNNHFGFQNPQSGQYLGHDGGDRTRATAWEMKEWEYIMWRPHPKGGFQLLSLFWSHTLKLYTVSEDGNGLVRRMHGTTLFDFKKL</sequence>
<protein>
    <submittedName>
        <fullName evidence="1">Uncharacterized protein</fullName>
    </submittedName>
</protein>
<dbReference type="Gene3D" id="2.80.10.50">
    <property type="match status" value="1"/>
</dbReference>
<proteinExistence type="predicted"/>
<dbReference type="PANTHER" id="PTHR39697">
    <property type="entry name" value="RICIN B LECTIN DOMAIN-CONTAINING PROTEIN-RELATED"/>
    <property type="match status" value="1"/>
</dbReference>
<evidence type="ECO:0000313" key="1">
    <source>
        <dbReference type="EMBL" id="KAK8052341.1"/>
    </source>
</evidence>
<organism evidence="1 2">
    <name type="scientific">Apiospora rasikravindrae</name>
    <dbReference type="NCBI Taxonomy" id="990691"/>
    <lineage>
        <taxon>Eukaryota</taxon>
        <taxon>Fungi</taxon>
        <taxon>Dikarya</taxon>
        <taxon>Ascomycota</taxon>
        <taxon>Pezizomycotina</taxon>
        <taxon>Sordariomycetes</taxon>
        <taxon>Xylariomycetidae</taxon>
        <taxon>Amphisphaeriales</taxon>
        <taxon>Apiosporaceae</taxon>
        <taxon>Apiospora</taxon>
    </lineage>
</organism>
<dbReference type="Proteomes" id="UP001444661">
    <property type="component" value="Unassembled WGS sequence"/>
</dbReference>
<dbReference type="EMBL" id="JAQQWK010000002">
    <property type="protein sequence ID" value="KAK8052341.1"/>
    <property type="molecule type" value="Genomic_DNA"/>
</dbReference>
<comment type="caution">
    <text evidence="1">The sequence shown here is derived from an EMBL/GenBank/DDBJ whole genome shotgun (WGS) entry which is preliminary data.</text>
</comment>
<name>A0ABR1U2J1_9PEZI</name>
<evidence type="ECO:0000313" key="2">
    <source>
        <dbReference type="Proteomes" id="UP001444661"/>
    </source>
</evidence>
<dbReference type="PANTHER" id="PTHR39697:SF2">
    <property type="entry name" value="CYANOVIRIN-N DOMAIN-CONTAINING PROTEIN"/>
    <property type="match status" value="1"/>
</dbReference>
<reference evidence="1 2" key="1">
    <citation type="submission" date="2023-01" db="EMBL/GenBank/DDBJ databases">
        <title>Analysis of 21 Apiospora genomes using comparative genomics revels a genus with tremendous synthesis potential of carbohydrate active enzymes and secondary metabolites.</title>
        <authorList>
            <person name="Sorensen T."/>
        </authorList>
    </citation>
    <scope>NUCLEOTIDE SEQUENCE [LARGE SCALE GENOMIC DNA]</scope>
    <source>
        <strain evidence="1 2">CBS 33761</strain>
    </source>
</reference>